<reference evidence="2" key="2">
    <citation type="journal article" date="2015" name="Data Brief">
        <title>Shoot transcriptome of the giant reed, Arundo donax.</title>
        <authorList>
            <person name="Barrero R.A."/>
            <person name="Guerrero F.D."/>
            <person name="Moolhuijzen P."/>
            <person name="Goolsby J.A."/>
            <person name="Tidwell J."/>
            <person name="Bellgard S.E."/>
            <person name="Bellgard M.I."/>
        </authorList>
    </citation>
    <scope>NUCLEOTIDE SEQUENCE</scope>
    <source>
        <tissue evidence="2">Shoot tissue taken approximately 20 cm above the soil surface</tissue>
    </source>
</reference>
<keyword evidence="1" id="KW-0732">Signal</keyword>
<name>A0A0A9ED95_ARUDO</name>
<reference evidence="2" key="1">
    <citation type="submission" date="2014-09" db="EMBL/GenBank/DDBJ databases">
        <authorList>
            <person name="Magalhaes I.L.F."/>
            <person name="Oliveira U."/>
            <person name="Santos F.R."/>
            <person name="Vidigal T.H.D.A."/>
            <person name="Brescovit A.D."/>
            <person name="Santos A.J."/>
        </authorList>
    </citation>
    <scope>NUCLEOTIDE SEQUENCE</scope>
    <source>
        <tissue evidence="2">Shoot tissue taken approximately 20 cm above the soil surface</tissue>
    </source>
</reference>
<sequence length="37" mass="4036">MAILPLLWLTTWNHTVMPGKIANCKSLAALQALTRSA</sequence>
<feature type="chain" id="PRO_5002044033" evidence="1">
    <location>
        <begin position="19"/>
        <end position="37"/>
    </location>
</feature>
<organism evidence="2">
    <name type="scientific">Arundo donax</name>
    <name type="common">Giant reed</name>
    <name type="synonym">Donax arundinaceus</name>
    <dbReference type="NCBI Taxonomy" id="35708"/>
    <lineage>
        <taxon>Eukaryota</taxon>
        <taxon>Viridiplantae</taxon>
        <taxon>Streptophyta</taxon>
        <taxon>Embryophyta</taxon>
        <taxon>Tracheophyta</taxon>
        <taxon>Spermatophyta</taxon>
        <taxon>Magnoliopsida</taxon>
        <taxon>Liliopsida</taxon>
        <taxon>Poales</taxon>
        <taxon>Poaceae</taxon>
        <taxon>PACMAD clade</taxon>
        <taxon>Arundinoideae</taxon>
        <taxon>Arundineae</taxon>
        <taxon>Arundo</taxon>
    </lineage>
</organism>
<dbReference type="EMBL" id="GBRH01199181">
    <property type="protein sequence ID" value="JAD98714.1"/>
    <property type="molecule type" value="Transcribed_RNA"/>
</dbReference>
<proteinExistence type="predicted"/>
<evidence type="ECO:0000256" key="1">
    <source>
        <dbReference type="SAM" id="SignalP"/>
    </source>
</evidence>
<evidence type="ECO:0000313" key="2">
    <source>
        <dbReference type="EMBL" id="JAD98714.1"/>
    </source>
</evidence>
<feature type="signal peptide" evidence="1">
    <location>
        <begin position="1"/>
        <end position="18"/>
    </location>
</feature>
<protein>
    <submittedName>
        <fullName evidence="2">Uncharacterized protein</fullName>
    </submittedName>
</protein>
<dbReference type="AlphaFoldDB" id="A0A0A9ED95"/>
<accession>A0A0A9ED95</accession>